<organism evidence="2 4">
    <name type="scientific">Duganella violaceipulchra</name>
    <dbReference type="NCBI Taxonomy" id="2849652"/>
    <lineage>
        <taxon>Bacteria</taxon>
        <taxon>Pseudomonadati</taxon>
        <taxon>Pseudomonadota</taxon>
        <taxon>Betaproteobacteria</taxon>
        <taxon>Burkholderiales</taxon>
        <taxon>Oxalobacteraceae</taxon>
        <taxon>Telluria group</taxon>
        <taxon>Duganella</taxon>
    </lineage>
</organism>
<dbReference type="Proteomes" id="UP001155901">
    <property type="component" value="Unassembled WGS sequence"/>
</dbReference>
<dbReference type="PANTHER" id="PTHR43433:SF5">
    <property type="entry name" value="AB HYDROLASE-1 DOMAIN-CONTAINING PROTEIN"/>
    <property type="match status" value="1"/>
</dbReference>
<evidence type="ECO:0000313" key="2">
    <source>
        <dbReference type="EMBL" id="MBV6319350.1"/>
    </source>
</evidence>
<dbReference type="NCBIfam" id="TIGR02427">
    <property type="entry name" value="protocat_pcaD"/>
    <property type="match status" value="1"/>
</dbReference>
<comment type="caution">
    <text evidence="2">The sequence shown here is derived from an EMBL/GenBank/DDBJ whole genome shotgun (WGS) entry which is preliminary data.</text>
</comment>
<dbReference type="RefSeq" id="WP_217940027.1">
    <property type="nucleotide sequence ID" value="NZ_JAHTGR010000001.1"/>
</dbReference>
<dbReference type="Proteomes" id="UP001162889">
    <property type="component" value="Unassembled WGS sequence"/>
</dbReference>
<keyword evidence="2" id="KW-0378">Hydrolase</keyword>
<proteinExistence type="predicted"/>
<dbReference type="GO" id="GO:0042952">
    <property type="term" value="P:beta-ketoadipate pathway"/>
    <property type="evidence" value="ECO:0007669"/>
    <property type="project" value="InterPro"/>
</dbReference>
<protein>
    <submittedName>
        <fullName evidence="2">3-oxoadipate enol-lactonase</fullName>
        <ecNumber evidence="2">3.1.1.24</ecNumber>
    </submittedName>
</protein>
<reference evidence="3" key="2">
    <citation type="submission" date="2022-03" db="EMBL/GenBank/DDBJ databases">
        <title>Genome Encyclopedia of Bacteria and Archaea VI: Functional Genomics of Type Strains.</title>
        <authorList>
            <person name="Whitman W."/>
        </authorList>
    </citation>
    <scope>NUCLEOTIDE SEQUENCE</scope>
    <source>
        <strain evidence="3">HSC-15S17</strain>
    </source>
</reference>
<dbReference type="InterPro" id="IPR026968">
    <property type="entry name" value="PcaD/CatD"/>
</dbReference>
<dbReference type="GO" id="GO:0047570">
    <property type="term" value="F:3-oxoadipate enol-lactonase activity"/>
    <property type="evidence" value="ECO:0007669"/>
    <property type="project" value="UniProtKB-EC"/>
</dbReference>
<feature type="domain" description="AB hydrolase-1" evidence="1">
    <location>
        <begin position="25"/>
        <end position="245"/>
    </location>
</feature>
<sequence length="259" mass="27559">MSVIRLHGNEVSFQVDGEAGRPCLMFSNSLGTNLHMWDAQAEFLRRDFRIIRYDTRGHGGSSTVPGSASLAQLGQDVLALLDALDVERTHFCGLSMGGAIAQWLGIHAPQRLNKLVIANSAPRIGTPQGWQDRAAQVRAAGLDAVADGAAGRWFTPGYIQREPQQVASLVAFLRGGSAEGYASCCDALADADLRGHLQSIAAPTLLVAGAHDPVTTVADAAAILEQIPRATMVTLEASHISNIEAEAGFNLALKEFLHR</sequence>
<dbReference type="InterPro" id="IPR000073">
    <property type="entry name" value="AB_hydrolase_1"/>
</dbReference>
<keyword evidence="5" id="KW-1185">Reference proteome</keyword>
<evidence type="ECO:0000313" key="3">
    <source>
        <dbReference type="EMBL" id="MCP2006838.1"/>
    </source>
</evidence>
<dbReference type="Pfam" id="PF00561">
    <property type="entry name" value="Abhydrolase_1"/>
    <property type="match status" value="1"/>
</dbReference>
<evidence type="ECO:0000313" key="5">
    <source>
        <dbReference type="Proteomes" id="UP001162889"/>
    </source>
</evidence>
<gene>
    <name evidence="2" type="primary">pcaD</name>
    <name evidence="2" type="ORF">KVP70_00265</name>
    <name evidence="3" type="ORF">L1274_000526</name>
</gene>
<dbReference type="EMBL" id="JALJZU010000001">
    <property type="protein sequence ID" value="MCP2006838.1"/>
    <property type="molecule type" value="Genomic_DNA"/>
</dbReference>
<evidence type="ECO:0000259" key="1">
    <source>
        <dbReference type="Pfam" id="PF00561"/>
    </source>
</evidence>
<dbReference type="AlphaFoldDB" id="A0AA41H4B5"/>
<dbReference type="InterPro" id="IPR050471">
    <property type="entry name" value="AB_hydrolase"/>
</dbReference>
<dbReference type="PANTHER" id="PTHR43433">
    <property type="entry name" value="HYDROLASE, ALPHA/BETA FOLD FAMILY PROTEIN"/>
    <property type="match status" value="1"/>
</dbReference>
<reference evidence="2" key="1">
    <citation type="submission" date="2021-07" db="EMBL/GenBank/DDBJ databases">
        <title>Characterization of violacein-producing bacteria and related species.</title>
        <authorList>
            <person name="Wilson H.S."/>
            <person name="De Leon M.E."/>
        </authorList>
    </citation>
    <scope>NUCLEOTIDE SEQUENCE</scope>
    <source>
        <strain evidence="2">HSC-15S17</strain>
    </source>
</reference>
<accession>A0AA41H4B5</accession>
<dbReference type="EC" id="3.1.1.24" evidence="2"/>
<evidence type="ECO:0000313" key="4">
    <source>
        <dbReference type="Proteomes" id="UP001155901"/>
    </source>
</evidence>
<name>A0AA41H4B5_9BURK</name>
<dbReference type="EMBL" id="JAHTGR010000001">
    <property type="protein sequence ID" value="MBV6319350.1"/>
    <property type="molecule type" value="Genomic_DNA"/>
</dbReference>